<organism evidence="7 8">
    <name type="scientific">Niastella caeni</name>
    <dbReference type="NCBI Taxonomy" id="2569763"/>
    <lineage>
        <taxon>Bacteria</taxon>
        <taxon>Pseudomonadati</taxon>
        <taxon>Bacteroidota</taxon>
        <taxon>Chitinophagia</taxon>
        <taxon>Chitinophagales</taxon>
        <taxon>Chitinophagaceae</taxon>
        <taxon>Niastella</taxon>
    </lineage>
</organism>
<keyword evidence="8" id="KW-1185">Reference proteome</keyword>
<comment type="caution">
    <text evidence="7">The sequence shown here is derived from an EMBL/GenBank/DDBJ whole genome shotgun (WGS) entry which is preliminary data.</text>
</comment>
<dbReference type="InterPro" id="IPR013325">
    <property type="entry name" value="RNA_pol_sigma_r2"/>
</dbReference>
<keyword evidence="2" id="KW-0805">Transcription regulation</keyword>
<evidence type="ECO:0000313" key="8">
    <source>
        <dbReference type="Proteomes" id="UP000306918"/>
    </source>
</evidence>
<dbReference type="SUPFAM" id="SSF88946">
    <property type="entry name" value="Sigma2 domain of RNA polymerase sigma factors"/>
    <property type="match status" value="1"/>
</dbReference>
<dbReference type="GO" id="GO:0003677">
    <property type="term" value="F:DNA binding"/>
    <property type="evidence" value="ECO:0007669"/>
    <property type="project" value="InterPro"/>
</dbReference>
<dbReference type="InterPro" id="IPR014284">
    <property type="entry name" value="RNA_pol_sigma-70_dom"/>
</dbReference>
<evidence type="ECO:0000256" key="1">
    <source>
        <dbReference type="ARBA" id="ARBA00010641"/>
    </source>
</evidence>
<dbReference type="Pfam" id="PF04542">
    <property type="entry name" value="Sigma70_r2"/>
    <property type="match status" value="1"/>
</dbReference>
<evidence type="ECO:0000256" key="3">
    <source>
        <dbReference type="ARBA" id="ARBA00023082"/>
    </source>
</evidence>
<dbReference type="Proteomes" id="UP000306918">
    <property type="component" value="Unassembled WGS sequence"/>
</dbReference>
<dbReference type="InterPro" id="IPR036388">
    <property type="entry name" value="WH-like_DNA-bd_sf"/>
</dbReference>
<evidence type="ECO:0000313" key="7">
    <source>
        <dbReference type="EMBL" id="THU39635.1"/>
    </source>
</evidence>
<gene>
    <name evidence="7" type="ORF">FAM09_14145</name>
</gene>
<dbReference type="GO" id="GO:0006352">
    <property type="term" value="P:DNA-templated transcription initiation"/>
    <property type="evidence" value="ECO:0007669"/>
    <property type="project" value="InterPro"/>
</dbReference>
<protein>
    <submittedName>
        <fullName evidence="7">Sigma-70 family RNA polymerase sigma factor</fullName>
    </submittedName>
</protein>
<dbReference type="InterPro" id="IPR039425">
    <property type="entry name" value="RNA_pol_sigma-70-like"/>
</dbReference>
<comment type="similarity">
    <text evidence="1">Belongs to the sigma-70 factor family. ECF subfamily.</text>
</comment>
<accession>A0A4S8HW26</accession>
<evidence type="ECO:0000259" key="5">
    <source>
        <dbReference type="Pfam" id="PF04542"/>
    </source>
</evidence>
<dbReference type="NCBIfam" id="TIGR02937">
    <property type="entry name" value="sigma70-ECF"/>
    <property type="match status" value="1"/>
</dbReference>
<dbReference type="GO" id="GO:0016987">
    <property type="term" value="F:sigma factor activity"/>
    <property type="evidence" value="ECO:0007669"/>
    <property type="project" value="UniProtKB-KW"/>
</dbReference>
<dbReference type="OrthoDB" id="9150024at2"/>
<dbReference type="InterPro" id="IPR013249">
    <property type="entry name" value="RNA_pol_sigma70_r4_t2"/>
</dbReference>
<dbReference type="InterPro" id="IPR007627">
    <property type="entry name" value="RNA_pol_sigma70_r2"/>
</dbReference>
<dbReference type="PANTHER" id="PTHR43133:SF46">
    <property type="entry name" value="RNA POLYMERASE SIGMA-70 FACTOR ECF SUBFAMILY"/>
    <property type="match status" value="1"/>
</dbReference>
<feature type="domain" description="RNA polymerase sigma factor 70 region 4 type 2" evidence="6">
    <location>
        <begin position="129"/>
        <end position="177"/>
    </location>
</feature>
<keyword evidence="4" id="KW-0804">Transcription</keyword>
<reference evidence="7 8" key="1">
    <citation type="submission" date="2019-04" db="EMBL/GenBank/DDBJ databases">
        <title>Niastella caeni sp. nov., isolated from activated sludge.</title>
        <authorList>
            <person name="Sheng M."/>
        </authorList>
    </citation>
    <scope>NUCLEOTIDE SEQUENCE [LARGE SCALE GENOMIC DNA]</scope>
    <source>
        <strain evidence="7 8">HX-2-15</strain>
    </source>
</reference>
<evidence type="ECO:0000256" key="4">
    <source>
        <dbReference type="ARBA" id="ARBA00023163"/>
    </source>
</evidence>
<keyword evidence="3" id="KW-0731">Sigma factor</keyword>
<dbReference type="Gene3D" id="1.10.10.10">
    <property type="entry name" value="Winged helix-like DNA-binding domain superfamily/Winged helix DNA-binding domain"/>
    <property type="match status" value="1"/>
</dbReference>
<sequence>MQQGHCDNVYTAECWTAFTKGDEKAFIVLHDLFFHSLYEYALRMLQDPDLAYDAIQELFLKLWEKRKTLPEVQFVKAYLMRCLRYAILNKLRSLKLYELKIAARYHTPDIEFSPEEIRIKKESAWFNENQLTQMINTLPARQKEIIYLRFYEGLSYKDISRILKINYQSLVNRINRILGRFKTVLKDHPGFLWIVGLFPFAL</sequence>
<proteinExistence type="inferred from homology"/>
<dbReference type="PANTHER" id="PTHR43133">
    <property type="entry name" value="RNA POLYMERASE ECF-TYPE SIGMA FACTO"/>
    <property type="match status" value="1"/>
</dbReference>
<dbReference type="Pfam" id="PF08281">
    <property type="entry name" value="Sigma70_r4_2"/>
    <property type="match status" value="1"/>
</dbReference>
<dbReference type="AlphaFoldDB" id="A0A4S8HW26"/>
<dbReference type="RefSeq" id="WP_136577767.1">
    <property type="nucleotide sequence ID" value="NZ_STFF01000003.1"/>
</dbReference>
<feature type="domain" description="RNA polymerase sigma-70 region 2" evidence="5">
    <location>
        <begin position="37"/>
        <end position="94"/>
    </location>
</feature>
<dbReference type="Gene3D" id="1.10.1740.10">
    <property type="match status" value="1"/>
</dbReference>
<evidence type="ECO:0000259" key="6">
    <source>
        <dbReference type="Pfam" id="PF08281"/>
    </source>
</evidence>
<name>A0A4S8HW26_9BACT</name>
<evidence type="ECO:0000256" key="2">
    <source>
        <dbReference type="ARBA" id="ARBA00023015"/>
    </source>
</evidence>
<dbReference type="InterPro" id="IPR013324">
    <property type="entry name" value="RNA_pol_sigma_r3/r4-like"/>
</dbReference>
<dbReference type="EMBL" id="STFF01000003">
    <property type="protein sequence ID" value="THU39635.1"/>
    <property type="molecule type" value="Genomic_DNA"/>
</dbReference>
<dbReference type="SUPFAM" id="SSF88659">
    <property type="entry name" value="Sigma3 and sigma4 domains of RNA polymerase sigma factors"/>
    <property type="match status" value="1"/>
</dbReference>
<dbReference type="CDD" id="cd06171">
    <property type="entry name" value="Sigma70_r4"/>
    <property type="match status" value="1"/>
</dbReference>